<dbReference type="InParanoid" id="A0A0C3BJ79"/>
<dbReference type="GO" id="GO:0016787">
    <property type="term" value="F:hydrolase activity"/>
    <property type="evidence" value="ECO:0007669"/>
    <property type="project" value="InterPro"/>
</dbReference>
<protein>
    <recommendedName>
        <fullName evidence="1">Amidohydrolase-related domain-containing protein</fullName>
    </recommendedName>
</protein>
<reference evidence="3" key="2">
    <citation type="submission" date="2015-01" db="EMBL/GenBank/DDBJ databases">
        <title>Evolutionary Origins and Diversification of the Mycorrhizal Mutualists.</title>
        <authorList>
            <consortium name="DOE Joint Genome Institute"/>
            <consortium name="Mycorrhizal Genomics Consortium"/>
            <person name="Kohler A."/>
            <person name="Kuo A."/>
            <person name="Nagy L.G."/>
            <person name="Floudas D."/>
            <person name="Copeland A."/>
            <person name="Barry K.W."/>
            <person name="Cichocki N."/>
            <person name="Veneault-Fourrey C."/>
            <person name="LaButti K."/>
            <person name="Lindquist E.A."/>
            <person name="Lipzen A."/>
            <person name="Lundell T."/>
            <person name="Morin E."/>
            <person name="Murat C."/>
            <person name="Riley R."/>
            <person name="Ohm R."/>
            <person name="Sun H."/>
            <person name="Tunlid A."/>
            <person name="Henrissat B."/>
            <person name="Grigoriev I.V."/>
            <person name="Hibbett D.S."/>
            <person name="Martin F."/>
        </authorList>
    </citation>
    <scope>NUCLEOTIDE SEQUENCE [LARGE SCALE GENOMIC DNA]</scope>
    <source>
        <strain evidence="3">F 1598</strain>
    </source>
</reference>
<dbReference type="AlphaFoldDB" id="A0A0C3BJ79"/>
<dbReference type="SUPFAM" id="SSF51556">
    <property type="entry name" value="Metallo-dependent hydrolases"/>
    <property type="match status" value="1"/>
</dbReference>
<dbReference type="Proteomes" id="UP000054166">
    <property type="component" value="Unassembled WGS sequence"/>
</dbReference>
<dbReference type="EMBL" id="KN833025">
    <property type="protein sequence ID" value="KIM77427.1"/>
    <property type="molecule type" value="Genomic_DNA"/>
</dbReference>
<evidence type="ECO:0000259" key="1">
    <source>
        <dbReference type="Pfam" id="PF04909"/>
    </source>
</evidence>
<dbReference type="Pfam" id="PF04909">
    <property type="entry name" value="Amidohydro_2"/>
    <property type="match status" value="1"/>
</dbReference>
<dbReference type="PANTHER" id="PTHR43383:SF2">
    <property type="entry name" value="AMIDOHYDROLASE 2 FAMILY PROTEIN"/>
    <property type="match status" value="1"/>
</dbReference>
<dbReference type="InterPro" id="IPR006680">
    <property type="entry name" value="Amidohydro-rel"/>
</dbReference>
<dbReference type="PANTHER" id="PTHR43383">
    <property type="entry name" value="NODULIN 6"/>
    <property type="match status" value="1"/>
</dbReference>
<proteinExistence type="predicted"/>
<dbReference type="Gene3D" id="3.20.20.140">
    <property type="entry name" value="Metal-dependent hydrolases"/>
    <property type="match status" value="1"/>
</dbReference>
<dbReference type="STRING" id="765440.A0A0C3BJ79"/>
<reference evidence="2 3" key="1">
    <citation type="submission" date="2014-04" db="EMBL/GenBank/DDBJ databases">
        <authorList>
            <consortium name="DOE Joint Genome Institute"/>
            <person name="Kuo A."/>
            <person name="Tarkka M."/>
            <person name="Buscot F."/>
            <person name="Kohler A."/>
            <person name="Nagy L.G."/>
            <person name="Floudas D."/>
            <person name="Copeland A."/>
            <person name="Barry K.W."/>
            <person name="Cichocki N."/>
            <person name="Veneault-Fourrey C."/>
            <person name="LaButti K."/>
            <person name="Lindquist E.A."/>
            <person name="Lipzen A."/>
            <person name="Lundell T."/>
            <person name="Morin E."/>
            <person name="Murat C."/>
            <person name="Sun H."/>
            <person name="Tunlid A."/>
            <person name="Henrissat B."/>
            <person name="Grigoriev I.V."/>
            <person name="Hibbett D.S."/>
            <person name="Martin F."/>
            <person name="Nordberg H.P."/>
            <person name="Cantor M.N."/>
            <person name="Hua S.X."/>
        </authorList>
    </citation>
    <scope>NUCLEOTIDE SEQUENCE [LARGE SCALE GENOMIC DNA]</scope>
    <source>
        <strain evidence="2 3">F 1598</strain>
    </source>
</reference>
<dbReference type="InterPro" id="IPR032466">
    <property type="entry name" value="Metal_Hydrolase"/>
</dbReference>
<dbReference type="HOGENOM" id="CLU_017290_4_0_1"/>
<accession>A0A0C3BJ79</accession>
<dbReference type="OrthoDB" id="3364440at2759"/>
<evidence type="ECO:0000313" key="3">
    <source>
        <dbReference type="Proteomes" id="UP000054166"/>
    </source>
</evidence>
<organism evidence="2 3">
    <name type="scientific">Piloderma croceum (strain F 1598)</name>
    <dbReference type="NCBI Taxonomy" id="765440"/>
    <lineage>
        <taxon>Eukaryota</taxon>
        <taxon>Fungi</taxon>
        <taxon>Dikarya</taxon>
        <taxon>Basidiomycota</taxon>
        <taxon>Agaricomycotina</taxon>
        <taxon>Agaricomycetes</taxon>
        <taxon>Agaricomycetidae</taxon>
        <taxon>Atheliales</taxon>
        <taxon>Atheliaceae</taxon>
        <taxon>Piloderma</taxon>
    </lineage>
</organism>
<gene>
    <name evidence="2" type="ORF">PILCRDRAFT_825390</name>
</gene>
<sequence length="414" mass="46514">MHLSNLSPDYPTLHDVCHKYPAIDNHAHPLLKRAHRDEKPFENVISDASGPALQDSVHSLACFRATDQLAKLFGLKGEDATWEKVKAAGREMEYGKLCRTCFKPSRIQCLLLDDGLGGSKDLAEGYKWHDWLTTSPTKRIIRLETSAEDILVDILKINRKFDLYYSTEKVLELFNSKFRDLISTSEKDTEVVGYKSIAAYRTGLAVSTSGSKVDIERSLREAVKSYYSSGGRDFRLQHKAFNDHLVRIALDIARKPVQFHTGLGDADILLATATPTLLQPLIRAYPKVTFVLLHASWPFSQEAGYLATMHKNVFIDFGEVFPQVSADGQRSLIRAILELCPTNKIMWSTDGHFWPEVFYLGSLQARETLYDVLSEFVKRGEMSEGKAVDVVKGALFGNANRIYALGLEPHLSSE</sequence>
<evidence type="ECO:0000313" key="2">
    <source>
        <dbReference type="EMBL" id="KIM77427.1"/>
    </source>
</evidence>
<name>A0A0C3BJ79_PILCF</name>
<keyword evidence="3" id="KW-1185">Reference proteome</keyword>
<feature type="domain" description="Amidohydrolase-related" evidence="1">
    <location>
        <begin position="256"/>
        <end position="404"/>
    </location>
</feature>